<proteinExistence type="predicted"/>
<dbReference type="InterPro" id="IPR019885">
    <property type="entry name" value="Tscrpt_reg_HTH_AsnC-type_CS"/>
</dbReference>
<dbReference type="PANTHER" id="PTHR30154:SF34">
    <property type="entry name" value="TRANSCRIPTIONAL REGULATOR AZLB"/>
    <property type="match status" value="1"/>
</dbReference>
<evidence type="ECO:0000256" key="2">
    <source>
        <dbReference type="ARBA" id="ARBA00023125"/>
    </source>
</evidence>
<dbReference type="InterPro" id="IPR019887">
    <property type="entry name" value="Tscrpt_reg_AsnC/Lrp_C"/>
</dbReference>
<evidence type="ECO:0000256" key="3">
    <source>
        <dbReference type="ARBA" id="ARBA00023163"/>
    </source>
</evidence>
<protein>
    <submittedName>
        <fullName evidence="5">Lrp/AsnC family transcriptional regulator</fullName>
    </submittedName>
</protein>
<dbReference type="Pfam" id="PF13412">
    <property type="entry name" value="HTH_24"/>
    <property type="match status" value="1"/>
</dbReference>
<dbReference type="Proteomes" id="UP001595710">
    <property type="component" value="Unassembled WGS sequence"/>
</dbReference>
<keyword evidence="1" id="KW-0805">Transcription regulation</keyword>
<dbReference type="CDD" id="cd00090">
    <property type="entry name" value="HTH_ARSR"/>
    <property type="match status" value="1"/>
</dbReference>
<dbReference type="PROSITE" id="PS50956">
    <property type="entry name" value="HTH_ASNC_2"/>
    <property type="match status" value="1"/>
</dbReference>
<organism evidence="5 6">
    <name type="scientific">Reinekea marina</name>
    <dbReference type="NCBI Taxonomy" id="1310421"/>
    <lineage>
        <taxon>Bacteria</taxon>
        <taxon>Pseudomonadati</taxon>
        <taxon>Pseudomonadota</taxon>
        <taxon>Gammaproteobacteria</taxon>
        <taxon>Oceanospirillales</taxon>
        <taxon>Saccharospirillaceae</taxon>
        <taxon>Reinekea</taxon>
    </lineage>
</organism>
<dbReference type="Pfam" id="PF01037">
    <property type="entry name" value="AsnC_trans_reg"/>
    <property type="match status" value="1"/>
</dbReference>
<name>A0ABV7WSE1_9GAMM</name>
<dbReference type="InterPro" id="IPR011991">
    <property type="entry name" value="ArsR-like_HTH"/>
</dbReference>
<reference evidence="6" key="1">
    <citation type="journal article" date="2019" name="Int. J. Syst. Evol. Microbiol.">
        <title>The Global Catalogue of Microorganisms (GCM) 10K type strain sequencing project: providing services to taxonomists for standard genome sequencing and annotation.</title>
        <authorList>
            <consortium name="The Broad Institute Genomics Platform"/>
            <consortium name="The Broad Institute Genome Sequencing Center for Infectious Disease"/>
            <person name="Wu L."/>
            <person name="Ma J."/>
        </authorList>
    </citation>
    <scope>NUCLEOTIDE SEQUENCE [LARGE SCALE GENOMIC DNA]</scope>
    <source>
        <strain evidence="6">CECT 8288</strain>
    </source>
</reference>
<dbReference type="SMART" id="SM00344">
    <property type="entry name" value="HTH_ASNC"/>
    <property type="match status" value="1"/>
</dbReference>
<dbReference type="PANTHER" id="PTHR30154">
    <property type="entry name" value="LEUCINE-RESPONSIVE REGULATORY PROTEIN"/>
    <property type="match status" value="1"/>
</dbReference>
<evidence type="ECO:0000256" key="1">
    <source>
        <dbReference type="ARBA" id="ARBA00023015"/>
    </source>
</evidence>
<dbReference type="InterPro" id="IPR019888">
    <property type="entry name" value="Tscrpt_reg_AsnC-like"/>
</dbReference>
<dbReference type="EMBL" id="JBHRYN010000008">
    <property type="protein sequence ID" value="MFC3701289.1"/>
    <property type="molecule type" value="Genomic_DNA"/>
</dbReference>
<dbReference type="PROSITE" id="PS00519">
    <property type="entry name" value="HTH_ASNC_1"/>
    <property type="match status" value="1"/>
</dbReference>
<dbReference type="InterPro" id="IPR000485">
    <property type="entry name" value="AsnC-type_HTH_dom"/>
</dbReference>
<evidence type="ECO:0000259" key="4">
    <source>
        <dbReference type="PROSITE" id="PS50956"/>
    </source>
</evidence>
<feature type="domain" description="HTH asnC-type" evidence="4">
    <location>
        <begin position="3"/>
        <end position="64"/>
    </location>
</feature>
<evidence type="ECO:0000313" key="5">
    <source>
        <dbReference type="EMBL" id="MFC3701289.1"/>
    </source>
</evidence>
<keyword evidence="6" id="KW-1185">Reference proteome</keyword>
<gene>
    <name evidence="5" type="ORF">ACFOND_06500</name>
</gene>
<keyword evidence="2" id="KW-0238">DNA-binding</keyword>
<evidence type="ECO:0000313" key="6">
    <source>
        <dbReference type="Proteomes" id="UP001595710"/>
    </source>
</evidence>
<accession>A0ABV7WSE1</accession>
<keyword evidence="3" id="KW-0804">Transcription</keyword>
<sequence>MKLDRIDRQLLDLLQKDASATAAELAEKVGLSSSPCARRIRQLEQAGLITGVHARLNREKLGLSVTVFVHVRLSQHQEPVVINFEKAVEAMSEVMSCYTVSGSFDYLLHVVVSDLAAYESWVRRLQRLSMVNTIDSSFAIRAVKEFAPLDVQSQ</sequence>
<dbReference type="RefSeq" id="WP_216000008.1">
    <property type="nucleotide sequence ID" value="NZ_JAUFQI010000001.1"/>
</dbReference>
<comment type="caution">
    <text evidence="5">The sequence shown here is derived from an EMBL/GenBank/DDBJ whole genome shotgun (WGS) entry which is preliminary data.</text>
</comment>